<gene>
    <name evidence="2" type="primary">RvY_05776-1</name>
    <name evidence="2" type="synonym">RvY_05776.1</name>
    <name evidence="2" type="ORF">RvY_05776</name>
</gene>
<dbReference type="EMBL" id="BDGG01000002">
    <property type="protein sequence ID" value="GAU93913.1"/>
    <property type="molecule type" value="Genomic_DNA"/>
</dbReference>
<comment type="caution">
    <text evidence="2">The sequence shown here is derived from an EMBL/GenBank/DDBJ whole genome shotgun (WGS) entry which is preliminary data.</text>
</comment>
<reference evidence="2 3" key="1">
    <citation type="journal article" date="2016" name="Nat. Commun.">
        <title>Extremotolerant tardigrade genome and improved radiotolerance of human cultured cells by tardigrade-unique protein.</title>
        <authorList>
            <person name="Hashimoto T."/>
            <person name="Horikawa D.D."/>
            <person name="Saito Y."/>
            <person name="Kuwahara H."/>
            <person name="Kozuka-Hata H."/>
            <person name="Shin-I T."/>
            <person name="Minakuchi Y."/>
            <person name="Ohishi K."/>
            <person name="Motoyama A."/>
            <person name="Aizu T."/>
            <person name="Enomoto A."/>
            <person name="Kondo K."/>
            <person name="Tanaka S."/>
            <person name="Hara Y."/>
            <person name="Koshikawa S."/>
            <person name="Sagara H."/>
            <person name="Miura T."/>
            <person name="Yokobori S."/>
            <person name="Miyagawa K."/>
            <person name="Suzuki Y."/>
            <person name="Kubo T."/>
            <person name="Oyama M."/>
            <person name="Kohara Y."/>
            <person name="Fujiyama A."/>
            <person name="Arakawa K."/>
            <person name="Katayama T."/>
            <person name="Toyoda A."/>
            <person name="Kunieda T."/>
        </authorList>
    </citation>
    <scope>NUCLEOTIDE SEQUENCE [LARGE SCALE GENOMIC DNA]</scope>
    <source>
        <strain evidence="2 3">YOKOZUNA-1</strain>
    </source>
</reference>
<organism evidence="2 3">
    <name type="scientific">Ramazzottius varieornatus</name>
    <name type="common">Water bear</name>
    <name type="synonym">Tardigrade</name>
    <dbReference type="NCBI Taxonomy" id="947166"/>
    <lineage>
        <taxon>Eukaryota</taxon>
        <taxon>Metazoa</taxon>
        <taxon>Ecdysozoa</taxon>
        <taxon>Tardigrada</taxon>
        <taxon>Eutardigrada</taxon>
        <taxon>Parachela</taxon>
        <taxon>Hypsibioidea</taxon>
        <taxon>Ramazzottiidae</taxon>
        <taxon>Ramazzottius</taxon>
    </lineage>
</organism>
<evidence type="ECO:0000256" key="1">
    <source>
        <dbReference type="SAM" id="MobiDB-lite"/>
    </source>
</evidence>
<feature type="region of interest" description="Disordered" evidence="1">
    <location>
        <begin position="1"/>
        <end position="23"/>
    </location>
</feature>
<sequence length="83" mass="8961">MPKQRQRYPTAAARGGNRKRTAPKRLECAPDAPVLKWQPRASAVSSTSVLGPEGCLPKNLFGLGDWDQTLLNQLSTSTVVSLA</sequence>
<protein>
    <submittedName>
        <fullName evidence="2">Uncharacterized protein</fullName>
    </submittedName>
</protein>
<evidence type="ECO:0000313" key="3">
    <source>
        <dbReference type="Proteomes" id="UP000186922"/>
    </source>
</evidence>
<name>A0A1D1V574_RAMVA</name>
<proteinExistence type="predicted"/>
<evidence type="ECO:0000313" key="2">
    <source>
        <dbReference type="EMBL" id="GAU93913.1"/>
    </source>
</evidence>
<dbReference type="Proteomes" id="UP000186922">
    <property type="component" value="Unassembled WGS sequence"/>
</dbReference>
<keyword evidence="3" id="KW-1185">Reference proteome</keyword>
<accession>A0A1D1V574</accession>
<dbReference type="AlphaFoldDB" id="A0A1D1V574"/>